<dbReference type="RefSeq" id="WP_313831225.1">
    <property type="nucleotide sequence ID" value="NZ_JAQOUE010000001.1"/>
</dbReference>
<organism evidence="2 3">
    <name type="scientific">Candidatus Nitronereus thalassa</name>
    <dbReference type="NCBI Taxonomy" id="3020898"/>
    <lineage>
        <taxon>Bacteria</taxon>
        <taxon>Pseudomonadati</taxon>
        <taxon>Nitrospirota</taxon>
        <taxon>Nitrospiria</taxon>
        <taxon>Nitrospirales</taxon>
        <taxon>Nitrospiraceae</taxon>
        <taxon>Candidatus Nitronereus</taxon>
    </lineage>
</organism>
<comment type="caution">
    <text evidence="2">The sequence shown here is derived from an EMBL/GenBank/DDBJ whole genome shotgun (WGS) entry which is preliminary data.</text>
</comment>
<proteinExistence type="predicted"/>
<sequence>MKNTNVARISSLVSRQTNESRATSDESRATSPWSRATFFIIEGGQHD</sequence>
<evidence type="ECO:0000313" key="3">
    <source>
        <dbReference type="Proteomes" id="UP001250932"/>
    </source>
</evidence>
<accession>A0ABU3K398</accession>
<gene>
    <name evidence="2" type="ORF">PPG34_00805</name>
</gene>
<feature type="compositionally biased region" description="Polar residues" evidence="1">
    <location>
        <begin position="1"/>
        <end position="21"/>
    </location>
</feature>
<evidence type="ECO:0000256" key="1">
    <source>
        <dbReference type="SAM" id="MobiDB-lite"/>
    </source>
</evidence>
<feature type="region of interest" description="Disordered" evidence="1">
    <location>
        <begin position="1"/>
        <end position="30"/>
    </location>
</feature>
<protein>
    <submittedName>
        <fullName evidence="2">Uncharacterized protein</fullName>
    </submittedName>
</protein>
<dbReference type="Proteomes" id="UP001250932">
    <property type="component" value="Unassembled WGS sequence"/>
</dbReference>
<name>A0ABU3K398_9BACT</name>
<evidence type="ECO:0000313" key="2">
    <source>
        <dbReference type="EMBL" id="MDT7040866.1"/>
    </source>
</evidence>
<reference evidence="2 3" key="1">
    <citation type="journal article" date="2023" name="ISME J.">
        <title>Cultivation and genomic characterization of novel and ubiquitous marine nitrite-oxidizing bacteria from the Nitrospirales.</title>
        <authorList>
            <person name="Mueller A.J."/>
            <person name="Daebeler A."/>
            <person name="Herbold C.W."/>
            <person name="Kirkegaard R.H."/>
            <person name="Daims H."/>
        </authorList>
    </citation>
    <scope>NUCLEOTIDE SEQUENCE [LARGE SCALE GENOMIC DNA]</scope>
    <source>
        <strain evidence="2 3">EB</strain>
    </source>
</reference>
<dbReference type="EMBL" id="JAQOUE010000001">
    <property type="protein sequence ID" value="MDT7040866.1"/>
    <property type="molecule type" value="Genomic_DNA"/>
</dbReference>
<keyword evidence="3" id="KW-1185">Reference proteome</keyword>